<protein>
    <submittedName>
        <fullName evidence="3">NIPSNAP family protein</fullName>
    </submittedName>
</protein>
<dbReference type="InterPro" id="IPR011008">
    <property type="entry name" value="Dimeric_a/b-barrel"/>
</dbReference>
<dbReference type="EMBL" id="BSOS01000005">
    <property type="protein sequence ID" value="GLR65507.1"/>
    <property type="molecule type" value="Genomic_DNA"/>
</dbReference>
<dbReference type="InterPro" id="IPR012577">
    <property type="entry name" value="NIPSNAP"/>
</dbReference>
<accession>A0ABQ6A1I8</accession>
<dbReference type="Proteomes" id="UP001156641">
    <property type="component" value="Unassembled WGS sequence"/>
</dbReference>
<organism evidence="3 4">
    <name type="scientific">Acidocella aquatica</name>
    <dbReference type="NCBI Taxonomy" id="1922313"/>
    <lineage>
        <taxon>Bacteria</taxon>
        <taxon>Pseudomonadati</taxon>
        <taxon>Pseudomonadota</taxon>
        <taxon>Alphaproteobacteria</taxon>
        <taxon>Acetobacterales</taxon>
        <taxon>Acidocellaceae</taxon>
        <taxon>Acidocella</taxon>
    </lineage>
</organism>
<dbReference type="InterPro" id="IPR051557">
    <property type="entry name" value="NipSnap_domain"/>
</dbReference>
<dbReference type="SUPFAM" id="SSF54909">
    <property type="entry name" value="Dimeric alpha+beta barrel"/>
    <property type="match status" value="1"/>
</dbReference>
<dbReference type="Gene3D" id="3.30.70.100">
    <property type="match status" value="1"/>
</dbReference>
<gene>
    <name evidence="3" type="ORF">GCM10010909_01850</name>
</gene>
<feature type="domain" description="NIPSNAP" evidence="2">
    <location>
        <begin position="8"/>
        <end position="106"/>
    </location>
</feature>
<keyword evidence="4" id="KW-1185">Reference proteome</keyword>
<evidence type="ECO:0000259" key="2">
    <source>
        <dbReference type="Pfam" id="PF07978"/>
    </source>
</evidence>
<dbReference type="PANTHER" id="PTHR21017:SF17">
    <property type="entry name" value="PROTEIN NIPSNAP"/>
    <property type="match status" value="1"/>
</dbReference>
<comment type="similarity">
    <text evidence="1">Belongs to the NipSnap family.</text>
</comment>
<proteinExistence type="inferred from homology"/>
<dbReference type="Pfam" id="PF07978">
    <property type="entry name" value="NIPSNAP"/>
    <property type="match status" value="1"/>
</dbReference>
<evidence type="ECO:0000256" key="1">
    <source>
        <dbReference type="ARBA" id="ARBA00005291"/>
    </source>
</evidence>
<evidence type="ECO:0000313" key="4">
    <source>
        <dbReference type="Proteomes" id="UP001156641"/>
    </source>
</evidence>
<reference evidence="4" key="1">
    <citation type="journal article" date="2019" name="Int. J. Syst. Evol. Microbiol.">
        <title>The Global Catalogue of Microorganisms (GCM) 10K type strain sequencing project: providing services to taxonomists for standard genome sequencing and annotation.</title>
        <authorList>
            <consortium name="The Broad Institute Genomics Platform"/>
            <consortium name="The Broad Institute Genome Sequencing Center for Infectious Disease"/>
            <person name="Wu L."/>
            <person name="Ma J."/>
        </authorList>
    </citation>
    <scope>NUCLEOTIDE SEQUENCE [LARGE SCALE GENOMIC DNA]</scope>
    <source>
        <strain evidence="4">NBRC 112502</strain>
    </source>
</reference>
<sequence>MSSEMPYYEMRTYRLKTGMVPAYLKLVEEEGIAIQVAHLGQLAGYYATEIGPQNEVVHLWAYSSLDERETRRAALMRDARWLAFIPKIQALIETMDTKILRPAAFWPLPGASPGAVPELINKEA</sequence>
<dbReference type="PANTHER" id="PTHR21017">
    <property type="entry name" value="NIPSNAP-RELATED"/>
    <property type="match status" value="1"/>
</dbReference>
<evidence type="ECO:0000313" key="3">
    <source>
        <dbReference type="EMBL" id="GLR65507.1"/>
    </source>
</evidence>
<dbReference type="RefSeq" id="WP_284256006.1">
    <property type="nucleotide sequence ID" value="NZ_BSOS01000005.1"/>
</dbReference>
<comment type="caution">
    <text evidence="3">The sequence shown here is derived from an EMBL/GenBank/DDBJ whole genome shotgun (WGS) entry which is preliminary data.</text>
</comment>
<name>A0ABQ6A1I8_9PROT</name>